<evidence type="ECO:0000313" key="4">
    <source>
        <dbReference type="EMBL" id="KRM07373.1"/>
    </source>
</evidence>
<accession>A0A0R1VPM7</accession>
<evidence type="ECO:0000259" key="3">
    <source>
        <dbReference type="Pfam" id="PF02517"/>
    </source>
</evidence>
<dbReference type="GO" id="GO:0080120">
    <property type="term" value="P:CAAX-box protein maturation"/>
    <property type="evidence" value="ECO:0007669"/>
    <property type="project" value="UniProtKB-ARBA"/>
</dbReference>
<feature type="transmembrane region" description="Helical" evidence="2">
    <location>
        <begin position="37"/>
        <end position="55"/>
    </location>
</feature>
<comment type="similarity">
    <text evidence="1">Belongs to the UPF0177 family.</text>
</comment>
<keyword evidence="2" id="KW-0812">Transmembrane</keyword>
<keyword evidence="2" id="KW-0472">Membrane</keyword>
<dbReference type="InterPro" id="IPR003675">
    <property type="entry name" value="Rce1/LyrA-like_dom"/>
</dbReference>
<reference evidence="4 5" key="1">
    <citation type="journal article" date="2015" name="Genome Announc.">
        <title>Expanding the biotechnology potential of lactobacilli through comparative genomics of 213 strains and associated genera.</title>
        <authorList>
            <person name="Sun Z."/>
            <person name="Harris H.M."/>
            <person name="McCann A."/>
            <person name="Guo C."/>
            <person name="Argimon S."/>
            <person name="Zhang W."/>
            <person name="Yang X."/>
            <person name="Jeffery I.B."/>
            <person name="Cooney J.C."/>
            <person name="Kagawa T.F."/>
            <person name="Liu W."/>
            <person name="Song Y."/>
            <person name="Salvetti E."/>
            <person name="Wrobel A."/>
            <person name="Rasinkangas P."/>
            <person name="Parkhill J."/>
            <person name="Rea M.C."/>
            <person name="O'Sullivan O."/>
            <person name="Ritari J."/>
            <person name="Douillard F.P."/>
            <person name="Paul Ross R."/>
            <person name="Yang R."/>
            <person name="Briner A.E."/>
            <person name="Felis G.E."/>
            <person name="de Vos W.M."/>
            <person name="Barrangou R."/>
            <person name="Klaenhammer T.R."/>
            <person name="Caufield P.W."/>
            <person name="Cui Y."/>
            <person name="Zhang H."/>
            <person name="O'Toole P.W."/>
        </authorList>
    </citation>
    <scope>NUCLEOTIDE SEQUENCE [LARGE SCALE GENOMIC DNA]</scope>
    <source>
        <strain evidence="4 5">DSM 16761</strain>
    </source>
</reference>
<feature type="transmembrane region" description="Helical" evidence="2">
    <location>
        <begin position="67"/>
        <end position="89"/>
    </location>
</feature>
<protein>
    <recommendedName>
        <fullName evidence="3">CAAX prenyl protease 2/Lysostaphin resistance protein A-like domain-containing protein</fullName>
    </recommendedName>
</protein>
<feature type="transmembrane region" description="Helical" evidence="2">
    <location>
        <begin position="109"/>
        <end position="125"/>
    </location>
</feature>
<dbReference type="eggNOG" id="COG1266">
    <property type="taxonomic scope" value="Bacteria"/>
</dbReference>
<proteinExistence type="inferred from homology"/>
<dbReference type="Proteomes" id="UP000051307">
    <property type="component" value="Unassembled WGS sequence"/>
</dbReference>
<evidence type="ECO:0000256" key="1">
    <source>
        <dbReference type="ARBA" id="ARBA00009067"/>
    </source>
</evidence>
<dbReference type="AlphaFoldDB" id="A0A0R1VPM7"/>
<feature type="transmembrane region" description="Helical" evidence="2">
    <location>
        <begin position="251"/>
        <end position="272"/>
    </location>
</feature>
<evidence type="ECO:0000256" key="2">
    <source>
        <dbReference type="SAM" id="Phobius"/>
    </source>
</evidence>
<feature type="transmembrane region" description="Helical" evidence="2">
    <location>
        <begin position="137"/>
        <end position="162"/>
    </location>
</feature>
<name>A0A0R1VPM7_9LACO</name>
<evidence type="ECO:0000313" key="5">
    <source>
        <dbReference type="Proteomes" id="UP000051307"/>
    </source>
</evidence>
<comment type="caution">
    <text evidence="4">The sequence shown here is derived from an EMBL/GenBank/DDBJ whole genome shotgun (WGS) entry which is preliminary data.</text>
</comment>
<feature type="transmembrane region" description="Helical" evidence="2">
    <location>
        <begin position="174"/>
        <end position="194"/>
    </location>
</feature>
<dbReference type="GO" id="GO:0004175">
    <property type="term" value="F:endopeptidase activity"/>
    <property type="evidence" value="ECO:0007669"/>
    <property type="project" value="UniProtKB-ARBA"/>
</dbReference>
<gene>
    <name evidence="4" type="ORF">FC59_GL000805</name>
</gene>
<sequence>MDLIGEKNKKREDMKNDNYLALADQIDFNDQKQTKTALVKMIWLEIILQICYQAYPFVTKYLIGNRVLKDVFVAIYLIVFTMAALHFGLTTKVFDKRVKTHRAVKVLTAVYFVLLGLMVVMNIFTDSMVFKLPGHKIVSIALIALSAAICEEFLFRGILFNIFAVALRKNKYNIFWTSVICSVLFGLFHLINLFHQPLASTIGQIIFAMALGFILSYLRILSNGIIFGIIVHFLQDCSPQVASSNTGNSNIAFVSAVYIPVSIFMMICIYLFNRQLNKK</sequence>
<dbReference type="Pfam" id="PF02517">
    <property type="entry name" value="Rce1-like"/>
    <property type="match status" value="1"/>
</dbReference>
<feature type="domain" description="CAAX prenyl protease 2/Lysostaphin resistance protein A-like" evidence="3">
    <location>
        <begin position="136"/>
        <end position="236"/>
    </location>
</feature>
<feature type="transmembrane region" description="Helical" evidence="2">
    <location>
        <begin position="206"/>
        <end position="231"/>
    </location>
</feature>
<organism evidence="4 5">
    <name type="scientific">Lactobacillus kitasatonis DSM 16761 = JCM 1039</name>
    <dbReference type="NCBI Taxonomy" id="1423767"/>
    <lineage>
        <taxon>Bacteria</taxon>
        <taxon>Bacillati</taxon>
        <taxon>Bacillota</taxon>
        <taxon>Bacilli</taxon>
        <taxon>Lactobacillales</taxon>
        <taxon>Lactobacillaceae</taxon>
        <taxon>Lactobacillus</taxon>
    </lineage>
</organism>
<dbReference type="EMBL" id="AZFU01000001">
    <property type="protein sequence ID" value="KRM07373.1"/>
    <property type="molecule type" value="Genomic_DNA"/>
</dbReference>
<dbReference type="PATRIC" id="fig|1423767.3.peg.835"/>
<keyword evidence="2" id="KW-1133">Transmembrane helix</keyword>